<dbReference type="InterPro" id="IPR035923">
    <property type="entry name" value="TT1751-like_sf"/>
</dbReference>
<feature type="signal peptide" evidence="1">
    <location>
        <begin position="1"/>
        <end position="20"/>
    </location>
</feature>
<evidence type="ECO:0000256" key="1">
    <source>
        <dbReference type="SAM" id="SignalP"/>
    </source>
</evidence>
<dbReference type="Proteomes" id="UP000617355">
    <property type="component" value="Unassembled WGS sequence"/>
</dbReference>
<feature type="chain" id="PRO_5047320771" description="DUF302 domain-containing protein" evidence="1">
    <location>
        <begin position="21"/>
        <end position="150"/>
    </location>
</feature>
<gene>
    <name evidence="2" type="ORF">GCM10011358_01340</name>
</gene>
<comment type="caution">
    <text evidence="2">The sequence shown here is derived from an EMBL/GenBank/DDBJ whole genome shotgun (WGS) entry which is preliminary data.</text>
</comment>
<organism evidence="2 3">
    <name type="scientific">Sinisalibacter lacisalsi</name>
    <dbReference type="NCBI Taxonomy" id="1526570"/>
    <lineage>
        <taxon>Bacteria</taxon>
        <taxon>Pseudomonadati</taxon>
        <taxon>Pseudomonadota</taxon>
        <taxon>Alphaproteobacteria</taxon>
        <taxon>Rhodobacterales</taxon>
        <taxon>Roseobacteraceae</taxon>
        <taxon>Sinisalibacter</taxon>
    </lineage>
</organism>
<dbReference type="EMBL" id="BMGI01000001">
    <property type="protein sequence ID" value="GGD20490.1"/>
    <property type="molecule type" value="Genomic_DNA"/>
</dbReference>
<evidence type="ECO:0000313" key="3">
    <source>
        <dbReference type="Proteomes" id="UP000617355"/>
    </source>
</evidence>
<dbReference type="SUPFAM" id="SSF103247">
    <property type="entry name" value="TT1751-like"/>
    <property type="match status" value="1"/>
</dbReference>
<protein>
    <recommendedName>
        <fullName evidence="4">DUF302 domain-containing protein</fullName>
    </recommendedName>
</protein>
<accession>A0ABQ1QBF7</accession>
<evidence type="ECO:0008006" key="4">
    <source>
        <dbReference type="Google" id="ProtNLM"/>
    </source>
</evidence>
<name>A0ABQ1QBF7_9RHOB</name>
<sequence>MKKLAIAAAVALAVAAPAQAEEHAPVARTVSGAYDDVMFDVETAITNAGLVIDAVNHVGDMLERTKEDVGGTETLFTNAKVFNFCSADVSRAVMEADPMNLQFCPYTIFVMEQPGTVGEVTVGRRSYPSGAMEQVSAMLDSIIDEALSGY</sequence>
<evidence type="ECO:0000313" key="2">
    <source>
        <dbReference type="EMBL" id="GGD20490.1"/>
    </source>
</evidence>
<proteinExistence type="predicted"/>
<dbReference type="Gene3D" id="3.30.310.70">
    <property type="entry name" value="TT1751-like domain"/>
    <property type="match status" value="1"/>
</dbReference>
<keyword evidence="1" id="KW-0732">Signal</keyword>
<dbReference type="RefSeq" id="WP_188525687.1">
    <property type="nucleotide sequence ID" value="NZ_BMGI01000001.1"/>
</dbReference>
<reference evidence="3" key="1">
    <citation type="journal article" date="2019" name="Int. J. Syst. Evol. Microbiol.">
        <title>The Global Catalogue of Microorganisms (GCM) 10K type strain sequencing project: providing services to taxonomists for standard genome sequencing and annotation.</title>
        <authorList>
            <consortium name="The Broad Institute Genomics Platform"/>
            <consortium name="The Broad Institute Genome Sequencing Center for Infectious Disease"/>
            <person name="Wu L."/>
            <person name="Ma J."/>
        </authorList>
    </citation>
    <scope>NUCLEOTIDE SEQUENCE [LARGE SCALE GENOMIC DNA]</scope>
    <source>
        <strain evidence="3">CGMCC 1.12922</strain>
    </source>
</reference>
<keyword evidence="3" id="KW-1185">Reference proteome</keyword>